<dbReference type="EMBL" id="FNIL01000001">
    <property type="protein sequence ID" value="SDN44123.1"/>
    <property type="molecule type" value="Genomic_DNA"/>
</dbReference>
<keyword evidence="5 6" id="KW-0472">Membrane</keyword>
<dbReference type="InterPro" id="IPR052159">
    <property type="entry name" value="Competence_DNA_uptake"/>
</dbReference>
<dbReference type="Pfam" id="PF13567">
    <property type="entry name" value="DUF4131"/>
    <property type="match status" value="1"/>
</dbReference>
<feature type="transmembrane region" description="Helical" evidence="6">
    <location>
        <begin position="6"/>
        <end position="23"/>
    </location>
</feature>
<dbReference type="InterPro" id="IPR004797">
    <property type="entry name" value="Competence_ComEC/Rec2"/>
</dbReference>
<feature type="domain" description="Metallo-beta-lactamase" evidence="7">
    <location>
        <begin position="488"/>
        <end position="697"/>
    </location>
</feature>
<comment type="subcellular location">
    <subcellularLocation>
        <location evidence="1">Cell membrane</location>
        <topology evidence="1">Multi-pass membrane protein</topology>
    </subcellularLocation>
</comment>
<evidence type="ECO:0000256" key="4">
    <source>
        <dbReference type="ARBA" id="ARBA00022989"/>
    </source>
</evidence>
<keyword evidence="3 6" id="KW-0812">Transmembrane</keyword>
<dbReference type="PANTHER" id="PTHR30619:SF7">
    <property type="entry name" value="BETA-LACTAMASE DOMAIN PROTEIN"/>
    <property type="match status" value="1"/>
</dbReference>
<feature type="transmembrane region" description="Helical" evidence="6">
    <location>
        <begin position="288"/>
        <end position="304"/>
    </location>
</feature>
<protein>
    <submittedName>
        <fullName evidence="8">Competence protein ComEC</fullName>
    </submittedName>
</protein>
<dbReference type="Pfam" id="PF03772">
    <property type="entry name" value="Competence"/>
    <property type="match status" value="1"/>
</dbReference>
<dbReference type="CDD" id="cd07731">
    <property type="entry name" value="ComA-like_MBL-fold"/>
    <property type="match status" value="1"/>
</dbReference>
<feature type="transmembrane region" description="Helical" evidence="6">
    <location>
        <begin position="214"/>
        <end position="236"/>
    </location>
</feature>
<sequence length="747" mass="82755">MYSFFYLFSGTILGIVLYISYNPEGRLTGIALLFIFMCFSRKKSFLLAGLIFGFGAALFTAADMEAVEPEKNLSVAGQVVTVPVPAGSQNNVSYTFNTATSGKLRVYSEAIPEAGSECILHGEIAVPAAVKSPYQFDYKNYLDTLGIAGQFFAKEVNCNNNTSMFYKSLDKRHHIIKKVNEEESEIRALFTALVFGERAYIAEERITLYQRLGVIHLLAVSGLHVGLLSGALWYLLVRIGLTKQQAAAAVILCMPVYIVLAGAGPSVIRSGSMMILGLTLYLFKQRPPLIEVCSIIGTGVLLWNPLMLFHVGFQLSFLTSIVLILSAPLLREGGFLILKVTFTAQLASLPLILFYFYEISFLTLIANTFFIPFVTFIMLPSAFVFMILFQIHPASAEFIEKTVQFFLIPAHALLEWMDSFSGHMINTGAVHPLAAVVLAAAAAVLFLCWEIRKYRYSAAVFLVFCLLGTATSLKLDKYGYVHFLDVGQGDTTIIEMPYKQNIYMIDTGGEVRFTEGELEVSDNGPGKRTILPFLKGKGITEINIVVITHGHADHMGELCYLTDHITIGQVLLPINISQSDFLQEQLSCLENNRVPVKYVQEGDRWIDGENIFQVIHPHPDLIYSENDQSVVINAEIEGVKFLFTGDIEEEAEKDIVKQGGNLAADILKVAHHGSATSSYEEFLAEAAPEAAIIQVGENNRYGHPSAEVLHALESVQVYRTDLHGTISVKVLEGKWEVLPFIREQDVR</sequence>
<dbReference type="NCBIfam" id="TIGR00361">
    <property type="entry name" value="ComEC_Rec2"/>
    <property type="match status" value="1"/>
</dbReference>
<evidence type="ECO:0000256" key="1">
    <source>
        <dbReference type="ARBA" id="ARBA00004651"/>
    </source>
</evidence>
<dbReference type="InterPro" id="IPR036866">
    <property type="entry name" value="RibonucZ/Hydroxyglut_hydro"/>
</dbReference>
<feature type="transmembrane region" description="Helical" evidence="6">
    <location>
        <begin position="456"/>
        <end position="475"/>
    </location>
</feature>
<evidence type="ECO:0000313" key="8">
    <source>
        <dbReference type="EMBL" id="SDN44123.1"/>
    </source>
</evidence>
<feature type="transmembrane region" description="Helical" evidence="6">
    <location>
        <begin position="44"/>
        <end position="62"/>
    </location>
</feature>
<dbReference type="PANTHER" id="PTHR30619">
    <property type="entry name" value="DNA INTERNALIZATION/COMPETENCE PROTEIN COMEC/REC2"/>
    <property type="match status" value="1"/>
</dbReference>
<dbReference type="InterPro" id="IPR035681">
    <property type="entry name" value="ComA-like_MBL"/>
</dbReference>
<accession>A0A1H0BFF7</accession>
<feature type="transmembrane region" description="Helical" evidence="6">
    <location>
        <begin position="248"/>
        <end position="268"/>
    </location>
</feature>
<gene>
    <name evidence="8" type="ORF">SAMN04488053_101863</name>
</gene>
<evidence type="ECO:0000256" key="6">
    <source>
        <dbReference type="SAM" id="Phobius"/>
    </source>
</evidence>
<dbReference type="GO" id="GO:0030420">
    <property type="term" value="P:establishment of competence for transformation"/>
    <property type="evidence" value="ECO:0007669"/>
    <property type="project" value="InterPro"/>
</dbReference>
<dbReference type="AlphaFoldDB" id="A0A1H0BFF7"/>
<dbReference type="RefSeq" id="WP_175444173.1">
    <property type="nucleotide sequence ID" value="NZ_FNIL01000001.1"/>
</dbReference>
<name>A0A1H0BFF7_9BACI</name>
<evidence type="ECO:0000259" key="7">
    <source>
        <dbReference type="SMART" id="SM00849"/>
    </source>
</evidence>
<dbReference type="STRING" id="745820.SAMN04488053_101863"/>
<dbReference type="SUPFAM" id="SSF56281">
    <property type="entry name" value="Metallo-hydrolase/oxidoreductase"/>
    <property type="match status" value="1"/>
</dbReference>
<keyword evidence="4 6" id="KW-1133">Transmembrane helix</keyword>
<reference evidence="9" key="1">
    <citation type="submission" date="2016-10" db="EMBL/GenBank/DDBJ databases">
        <authorList>
            <person name="Varghese N."/>
            <person name="Submissions S."/>
        </authorList>
    </citation>
    <scope>NUCLEOTIDE SEQUENCE [LARGE SCALE GENOMIC DNA]</scope>
    <source>
        <strain evidence="9">CGMCC 1.10369</strain>
    </source>
</reference>
<keyword evidence="2" id="KW-1003">Cell membrane</keyword>
<evidence type="ECO:0000313" key="9">
    <source>
        <dbReference type="Proteomes" id="UP000198778"/>
    </source>
</evidence>
<feature type="transmembrane region" description="Helical" evidence="6">
    <location>
        <begin position="369"/>
        <end position="391"/>
    </location>
</feature>
<feature type="transmembrane region" description="Helical" evidence="6">
    <location>
        <begin position="336"/>
        <end position="357"/>
    </location>
</feature>
<dbReference type="GO" id="GO:0005886">
    <property type="term" value="C:plasma membrane"/>
    <property type="evidence" value="ECO:0007669"/>
    <property type="project" value="UniProtKB-SubCell"/>
</dbReference>
<evidence type="ECO:0000256" key="3">
    <source>
        <dbReference type="ARBA" id="ARBA00022692"/>
    </source>
</evidence>
<evidence type="ECO:0000256" key="2">
    <source>
        <dbReference type="ARBA" id="ARBA00022475"/>
    </source>
</evidence>
<organism evidence="8 9">
    <name type="scientific">Alkalicoccus daliensis</name>
    <dbReference type="NCBI Taxonomy" id="745820"/>
    <lineage>
        <taxon>Bacteria</taxon>
        <taxon>Bacillati</taxon>
        <taxon>Bacillota</taxon>
        <taxon>Bacilli</taxon>
        <taxon>Bacillales</taxon>
        <taxon>Bacillaceae</taxon>
        <taxon>Alkalicoccus</taxon>
    </lineage>
</organism>
<dbReference type="InterPro" id="IPR025405">
    <property type="entry name" value="DUF4131"/>
</dbReference>
<dbReference type="Gene3D" id="3.60.15.10">
    <property type="entry name" value="Ribonuclease Z/Hydroxyacylglutathione hydrolase-like"/>
    <property type="match status" value="1"/>
</dbReference>
<feature type="transmembrane region" description="Helical" evidence="6">
    <location>
        <begin position="429"/>
        <end position="449"/>
    </location>
</feature>
<dbReference type="InterPro" id="IPR004477">
    <property type="entry name" value="ComEC_N"/>
</dbReference>
<dbReference type="Proteomes" id="UP000198778">
    <property type="component" value="Unassembled WGS sequence"/>
</dbReference>
<dbReference type="Pfam" id="PF00753">
    <property type="entry name" value="Lactamase_B"/>
    <property type="match status" value="1"/>
</dbReference>
<proteinExistence type="predicted"/>
<keyword evidence="9" id="KW-1185">Reference proteome</keyword>
<dbReference type="SMART" id="SM00849">
    <property type="entry name" value="Lactamase_B"/>
    <property type="match status" value="1"/>
</dbReference>
<dbReference type="InterPro" id="IPR001279">
    <property type="entry name" value="Metallo-B-lactamas"/>
</dbReference>
<evidence type="ECO:0000256" key="5">
    <source>
        <dbReference type="ARBA" id="ARBA00023136"/>
    </source>
</evidence>
<dbReference type="NCBIfam" id="TIGR00360">
    <property type="entry name" value="ComEC_N-term"/>
    <property type="match status" value="1"/>
</dbReference>